<evidence type="ECO:0000313" key="1">
    <source>
        <dbReference type="EMBL" id="VYT15778.1"/>
    </source>
</evidence>
<dbReference type="EMBL" id="CACRSS010000016">
    <property type="protein sequence ID" value="VYT15778.1"/>
    <property type="molecule type" value="Genomic_DNA"/>
</dbReference>
<accession>A0A6N2UDQ6</accession>
<dbReference type="AlphaFoldDB" id="A0A6N2UDQ6"/>
<gene>
    <name evidence="1" type="ORF">AMLFYP55_00861</name>
</gene>
<organism evidence="1">
    <name type="scientific">Akkermansia muciniphila</name>
    <dbReference type="NCBI Taxonomy" id="239935"/>
    <lineage>
        <taxon>Bacteria</taxon>
        <taxon>Pseudomonadati</taxon>
        <taxon>Verrucomicrobiota</taxon>
        <taxon>Verrucomicrobiia</taxon>
        <taxon>Verrucomicrobiales</taxon>
        <taxon>Akkermansiaceae</taxon>
        <taxon>Akkermansia</taxon>
    </lineage>
</organism>
<sequence length="94" mass="10018">MASKKGPSLTAGKQGMKNAYGKSKAKTGLKWWERLLWVTLAGAAYAASALLGGCGHNVDFTQDRTEVCKGGSCLVIKQGHISRSQVHVARRSIS</sequence>
<protein>
    <submittedName>
        <fullName evidence="1">Uncharacterized protein</fullName>
    </submittedName>
</protein>
<proteinExistence type="predicted"/>
<reference evidence="1" key="1">
    <citation type="submission" date="2019-11" db="EMBL/GenBank/DDBJ databases">
        <authorList>
            <person name="Feng L."/>
        </authorList>
    </citation>
    <scope>NUCLEOTIDE SEQUENCE</scope>
    <source>
        <strain evidence="1">AMuciniphilaLFYP55</strain>
    </source>
</reference>
<name>A0A6N2UDQ6_9BACT</name>